<feature type="compositionally biased region" description="Low complexity" evidence="1">
    <location>
        <begin position="694"/>
        <end position="703"/>
    </location>
</feature>
<feature type="compositionally biased region" description="Polar residues" evidence="1">
    <location>
        <begin position="660"/>
        <end position="670"/>
    </location>
</feature>
<keyword evidence="2" id="KW-1133">Transmembrane helix</keyword>
<dbReference type="InterPro" id="IPR003599">
    <property type="entry name" value="Ig_sub"/>
</dbReference>
<feature type="region of interest" description="Disordered" evidence="1">
    <location>
        <begin position="109"/>
        <end position="129"/>
    </location>
</feature>
<evidence type="ECO:0000256" key="1">
    <source>
        <dbReference type="SAM" id="MobiDB-lite"/>
    </source>
</evidence>
<keyword evidence="2" id="KW-0812">Transmembrane</keyword>
<feature type="compositionally biased region" description="Basic and acidic residues" evidence="1">
    <location>
        <begin position="646"/>
        <end position="655"/>
    </location>
</feature>
<feature type="compositionally biased region" description="Polar residues" evidence="1">
    <location>
        <begin position="459"/>
        <end position="475"/>
    </location>
</feature>
<dbReference type="Gene3D" id="2.60.40.10">
    <property type="entry name" value="Immunoglobulins"/>
    <property type="match status" value="2"/>
</dbReference>
<feature type="compositionally biased region" description="Low complexity" evidence="1">
    <location>
        <begin position="69"/>
        <end position="79"/>
    </location>
</feature>
<sequence length="936" mass="97641">MGERRPADILQVPRGGLLATASRAVVAGRPPPYCECAADFSGREREREHGEVDAAAWRSQGAAGVQSIQPQPGRQRPPGSAHPRRPLRACRHGERAWWRDLRRLPCEKAASSPSPVTCRPTPPSTTLPGSITQGRALRGWAWGVEVNNATLRLLNVTAAMRGLYTCVGSNPEGDGQSNALNLNVEFAPVCAVQQRRHYVVAPGGAVTVSCQVEAYPTGLTFTWALKNDSEGSPIRLHSVGREEGLTGHYTLRGVTQKSVEVLCWAQNDAGTQTTPCKLTVYTQGRPGPVRNCSVNSHTASGFRVWCEAGPPRGTNTRYSLLVYTQASQATAALWVELHAHLDQSPQRVGHGGALMRLQHLPHHRAEPVHLGDDLDEAKRQAKVNEVEDRLTHTADECDAKPLQPKGTPSPRASSFLLDRKGTRLRRNSSSSSSLVSLPKKSQKSLELGSSQRRRKYGGRNQQAQSSGTTHATTLPTLGRRKGSGERSNSISGDNNKDDVGGGRGGHASVSPTLDKLLRNLTSSSPVFLVSGLRAGTGVCVGAFTLTDNAQTVIGLPTGGGHTSGNSISSINTFSSSSSRSKDSTGGEEDVWAAAGSEGGVEAMASWILGLVPPLVLVLGTSLIALLLIALILVLLVMKFNARSRQQRQEHTKRSGEVTPEDNTAAPQPGSNLGGDETSESLAEGGSVGDGEGGVAEVTTTVAGDNREVGDGSETGIEGETMSQAVPAERHLLSVAHDGSLQGACNSQGGTAAWLSGSTATMPRLAVRWAGVDPSTRGFVRGLRSIDTSLGTSTSSICTGVSQCGVGSVADMGILRHASRTGSLSGISDLDRGGTAMLSSAHLSDITAAGQLGLAAAGVGGCVSVIGIGDFPNVGGMSAISSVGSMGVIGVPGRTLTDTSGLHSATTHQPLQVMPGAGVAARPHTPQLTPGTWNTRL</sequence>
<dbReference type="PANTHER" id="PTHR23278:SF19">
    <property type="entry name" value="OBSCURIN"/>
    <property type="match status" value="1"/>
</dbReference>
<dbReference type="EMBL" id="JARAKH010000010">
    <property type="protein sequence ID" value="KAK8400317.1"/>
    <property type="molecule type" value="Genomic_DNA"/>
</dbReference>
<dbReference type="PROSITE" id="PS50835">
    <property type="entry name" value="IG_LIKE"/>
    <property type="match status" value="1"/>
</dbReference>
<evidence type="ECO:0000313" key="4">
    <source>
        <dbReference type="EMBL" id="KAK8400317.1"/>
    </source>
</evidence>
<evidence type="ECO:0000259" key="3">
    <source>
        <dbReference type="PROSITE" id="PS50835"/>
    </source>
</evidence>
<feature type="region of interest" description="Disordered" evidence="1">
    <location>
        <begin position="387"/>
        <end position="507"/>
    </location>
</feature>
<dbReference type="InterPro" id="IPR013783">
    <property type="entry name" value="Ig-like_fold"/>
</dbReference>
<feature type="compositionally biased region" description="Basic and acidic residues" evidence="1">
    <location>
        <begin position="387"/>
        <end position="399"/>
    </location>
</feature>
<feature type="transmembrane region" description="Helical" evidence="2">
    <location>
        <begin position="614"/>
        <end position="637"/>
    </location>
</feature>
<feature type="region of interest" description="Disordered" evidence="1">
    <location>
        <begin position="558"/>
        <end position="589"/>
    </location>
</feature>
<dbReference type="InterPro" id="IPR007110">
    <property type="entry name" value="Ig-like_dom"/>
</dbReference>
<keyword evidence="5" id="KW-1185">Reference proteome</keyword>
<feature type="compositionally biased region" description="Low complexity" evidence="1">
    <location>
        <begin position="563"/>
        <end position="578"/>
    </location>
</feature>
<evidence type="ECO:0000256" key="2">
    <source>
        <dbReference type="SAM" id="Phobius"/>
    </source>
</evidence>
<protein>
    <recommendedName>
        <fullName evidence="3">Ig-like domain-containing protein</fullName>
    </recommendedName>
</protein>
<dbReference type="SUPFAM" id="SSF48726">
    <property type="entry name" value="Immunoglobulin"/>
    <property type="match status" value="2"/>
</dbReference>
<accession>A0AAW0UJI9</accession>
<dbReference type="Proteomes" id="UP001487740">
    <property type="component" value="Unassembled WGS sequence"/>
</dbReference>
<feature type="region of interest" description="Disordered" evidence="1">
    <location>
        <begin position="59"/>
        <end position="88"/>
    </location>
</feature>
<comment type="caution">
    <text evidence="4">The sequence shown here is derived from an EMBL/GenBank/DDBJ whole genome shotgun (WGS) entry which is preliminary data.</text>
</comment>
<feature type="domain" description="Ig-like" evidence="3">
    <location>
        <begin position="188"/>
        <end position="279"/>
    </location>
</feature>
<feature type="region of interest" description="Disordered" evidence="1">
    <location>
        <begin position="644"/>
        <end position="717"/>
    </location>
</feature>
<gene>
    <name evidence="4" type="ORF">O3P69_003189</name>
</gene>
<dbReference type="AlphaFoldDB" id="A0AAW0UJI9"/>
<evidence type="ECO:0000313" key="5">
    <source>
        <dbReference type="Proteomes" id="UP001487740"/>
    </source>
</evidence>
<name>A0AAW0UJI9_SCYPA</name>
<dbReference type="PANTHER" id="PTHR23278">
    <property type="entry name" value="SIDESTEP PROTEIN"/>
    <property type="match status" value="1"/>
</dbReference>
<dbReference type="SMART" id="SM00409">
    <property type="entry name" value="IG"/>
    <property type="match status" value="2"/>
</dbReference>
<proteinExistence type="predicted"/>
<dbReference type="InterPro" id="IPR036179">
    <property type="entry name" value="Ig-like_dom_sf"/>
</dbReference>
<keyword evidence="2" id="KW-0472">Membrane</keyword>
<reference evidence="4 5" key="1">
    <citation type="submission" date="2023-03" db="EMBL/GenBank/DDBJ databases">
        <title>High-quality genome of Scylla paramamosain provides insights in environmental adaptation.</title>
        <authorList>
            <person name="Zhang L."/>
        </authorList>
    </citation>
    <scope>NUCLEOTIDE SEQUENCE [LARGE SCALE GENOMIC DNA]</scope>
    <source>
        <strain evidence="4">LZ_2023a</strain>
        <tissue evidence="4">Muscle</tissue>
    </source>
</reference>
<feature type="compositionally biased region" description="Low complexity" evidence="1">
    <location>
        <begin position="428"/>
        <end position="439"/>
    </location>
</feature>
<organism evidence="4 5">
    <name type="scientific">Scylla paramamosain</name>
    <name type="common">Mud crab</name>
    <dbReference type="NCBI Taxonomy" id="85552"/>
    <lineage>
        <taxon>Eukaryota</taxon>
        <taxon>Metazoa</taxon>
        <taxon>Ecdysozoa</taxon>
        <taxon>Arthropoda</taxon>
        <taxon>Crustacea</taxon>
        <taxon>Multicrustacea</taxon>
        <taxon>Malacostraca</taxon>
        <taxon>Eumalacostraca</taxon>
        <taxon>Eucarida</taxon>
        <taxon>Decapoda</taxon>
        <taxon>Pleocyemata</taxon>
        <taxon>Brachyura</taxon>
        <taxon>Eubrachyura</taxon>
        <taxon>Portunoidea</taxon>
        <taxon>Portunidae</taxon>
        <taxon>Portuninae</taxon>
        <taxon>Scylla</taxon>
    </lineage>
</organism>